<evidence type="ECO:0000259" key="5">
    <source>
        <dbReference type="SMART" id="SM00853"/>
    </source>
</evidence>
<dbReference type="Proteomes" id="UP000653127">
    <property type="component" value="Unassembled WGS sequence"/>
</dbReference>
<dbReference type="InterPro" id="IPR013507">
    <property type="entry name" value="DNA_mismatch_S5_2-like"/>
</dbReference>
<dbReference type="SUPFAM" id="SSF54211">
    <property type="entry name" value="Ribosomal protein S5 domain 2-like"/>
    <property type="match status" value="1"/>
</dbReference>
<dbReference type="Gene3D" id="3.30.230.10">
    <property type="match status" value="1"/>
</dbReference>
<evidence type="ECO:0000256" key="1">
    <source>
        <dbReference type="ARBA" id="ARBA00006082"/>
    </source>
</evidence>
<dbReference type="HAMAP" id="MF_00149">
    <property type="entry name" value="DNA_mis_repair"/>
    <property type="match status" value="1"/>
</dbReference>
<dbReference type="EMBL" id="JACRST010000001">
    <property type="protein sequence ID" value="MBC8545395.1"/>
    <property type="molecule type" value="Genomic_DNA"/>
</dbReference>
<sequence>MGVIHRLDRHVAELIAAGEVVERPASVVKEVVENAIDACATAITVEIKNGGMTFIRVTDNGSGIYREDLSEAFQSHATSKIQDESDLDGILTMGFRGEALASIAAVARVELLTRRAEELEGSRYVIEGSEERENQPAGCPKGTTIIIRDLFYNTPARLKFVKKDVSEANAVAGVLDKIAVSHPNIAFQLIKDGELKLNTPGNGDLLSAVYAVYGREFTKGLTEVHYQNGGFAVDGLVSKPEFSRPNRSMQNFFINKRFVKSRTAAAALEEAYKGALMVGRFPACILNLTVEPHTVDVNVHPAKIEVRFQNEKPIFDLVYFGVKNSLAGLNAPEIRLKNQPAAHQPKRESEPQRMSAQEFQRAFGQQKCEPGGTIRAVSPKERATMEGALDKPLTLHKRDDLFRVTPPSAPLYQEKTDVTSSKPLQKETLLPQKKLFNDPPPEEQFGLSAFSETAPVVSQYANARLVGELWDTYILLQNGDKMLVVDKHAAHERILFNRLKAEERDQFCQTLLAPKAVALAREEYDAAVEHLDLLARCGFDAEDFGDGSLLVRTAPMWLSDGDVAPVVSELCANLKENRRDITPEVLDSLYHSVACRTAVKGGNRSTPLELSAIVAVLEEDGTIQHCPHGRPVCVTMTRHELEKQFGRV</sequence>
<dbReference type="InterPro" id="IPR014721">
    <property type="entry name" value="Ribsml_uS5_D2-typ_fold_subgr"/>
</dbReference>
<keyword evidence="3 4" id="KW-0234">DNA repair</keyword>
<dbReference type="FunFam" id="3.30.565.10:FF:000003">
    <property type="entry name" value="DNA mismatch repair endonuclease MutL"/>
    <property type="match status" value="1"/>
</dbReference>
<dbReference type="Gene3D" id="3.30.1370.100">
    <property type="entry name" value="MutL, C-terminal domain, regulatory subdomain"/>
    <property type="match status" value="1"/>
</dbReference>
<dbReference type="Pfam" id="PF13589">
    <property type="entry name" value="HATPase_c_3"/>
    <property type="match status" value="1"/>
</dbReference>
<accession>A0A926DU97</accession>
<evidence type="ECO:0000256" key="4">
    <source>
        <dbReference type="HAMAP-Rule" id="MF_00149"/>
    </source>
</evidence>
<keyword evidence="2 4" id="KW-0227">DNA damage</keyword>
<dbReference type="InterPro" id="IPR002099">
    <property type="entry name" value="MutL/Mlh/PMS"/>
</dbReference>
<dbReference type="SUPFAM" id="SSF118116">
    <property type="entry name" value="DNA mismatch repair protein MutL"/>
    <property type="match status" value="1"/>
</dbReference>
<dbReference type="RefSeq" id="WP_249281548.1">
    <property type="nucleotide sequence ID" value="NZ_JACRST010000001.1"/>
</dbReference>
<dbReference type="AlphaFoldDB" id="A0A926DU97"/>
<dbReference type="NCBIfam" id="TIGR00585">
    <property type="entry name" value="mutl"/>
    <property type="match status" value="1"/>
</dbReference>
<evidence type="ECO:0000259" key="6">
    <source>
        <dbReference type="SMART" id="SM01340"/>
    </source>
</evidence>
<evidence type="ECO:0000256" key="3">
    <source>
        <dbReference type="ARBA" id="ARBA00023204"/>
    </source>
</evidence>
<dbReference type="InterPro" id="IPR042120">
    <property type="entry name" value="MutL_C_dimsub"/>
</dbReference>
<dbReference type="InterPro" id="IPR014790">
    <property type="entry name" value="MutL_C"/>
</dbReference>
<protein>
    <recommendedName>
        <fullName evidence="4">DNA mismatch repair protein MutL</fullName>
    </recommendedName>
</protein>
<keyword evidence="7" id="KW-0378">Hydrolase</keyword>
<dbReference type="GO" id="GO:0140664">
    <property type="term" value="F:ATP-dependent DNA damage sensor activity"/>
    <property type="evidence" value="ECO:0007669"/>
    <property type="project" value="InterPro"/>
</dbReference>
<evidence type="ECO:0000256" key="2">
    <source>
        <dbReference type="ARBA" id="ARBA00022763"/>
    </source>
</evidence>
<comment type="function">
    <text evidence="4">This protein is involved in the repair of mismatches in DNA. It is required for dam-dependent methyl-directed DNA mismatch repair. May act as a 'molecular matchmaker', a protein that promotes the formation of a stable complex between two or more DNA-binding proteins in an ATP-dependent manner without itself being part of a final effector complex.</text>
</comment>
<dbReference type="SMART" id="SM00853">
    <property type="entry name" value="MutL_C"/>
    <property type="match status" value="1"/>
</dbReference>
<evidence type="ECO:0000313" key="8">
    <source>
        <dbReference type="Proteomes" id="UP000653127"/>
    </source>
</evidence>
<dbReference type="GO" id="GO:0030983">
    <property type="term" value="F:mismatched DNA binding"/>
    <property type="evidence" value="ECO:0007669"/>
    <property type="project" value="InterPro"/>
</dbReference>
<dbReference type="InterPro" id="IPR042121">
    <property type="entry name" value="MutL_C_regsub"/>
</dbReference>
<dbReference type="Pfam" id="PF01119">
    <property type="entry name" value="DNA_mis_repair"/>
    <property type="match status" value="1"/>
</dbReference>
<dbReference type="PROSITE" id="PS00058">
    <property type="entry name" value="DNA_MISMATCH_REPAIR_1"/>
    <property type="match status" value="1"/>
</dbReference>
<dbReference type="PANTHER" id="PTHR10073">
    <property type="entry name" value="DNA MISMATCH REPAIR PROTEIN MLH, PMS, MUTL"/>
    <property type="match status" value="1"/>
</dbReference>
<comment type="caution">
    <text evidence="7">The sequence shown here is derived from an EMBL/GenBank/DDBJ whole genome shotgun (WGS) entry which is preliminary data.</text>
</comment>
<dbReference type="GO" id="GO:0032300">
    <property type="term" value="C:mismatch repair complex"/>
    <property type="evidence" value="ECO:0007669"/>
    <property type="project" value="InterPro"/>
</dbReference>
<dbReference type="SMART" id="SM01340">
    <property type="entry name" value="DNA_mis_repair"/>
    <property type="match status" value="1"/>
</dbReference>
<dbReference type="CDD" id="cd16926">
    <property type="entry name" value="HATPase_MutL-MLH-PMS-like"/>
    <property type="match status" value="1"/>
</dbReference>
<dbReference type="InterPro" id="IPR014762">
    <property type="entry name" value="DNA_mismatch_repair_CS"/>
</dbReference>
<dbReference type="GO" id="GO:0005524">
    <property type="term" value="F:ATP binding"/>
    <property type="evidence" value="ECO:0007669"/>
    <property type="project" value="InterPro"/>
</dbReference>
<proteinExistence type="inferred from homology"/>
<evidence type="ECO:0000313" key="7">
    <source>
        <dbReference type="EMBL" id="MBC8545395.1"/>
    </source>
</evidence>
<keyword evidence="7" id="KW-0540">Nuclease</keyword>
<keyword evidence="7" id="KW-0255">Endonuclease</keyword>
<dbReference type="CDD" id="cd00782">
    <property type="entry name" value="MutL_Trans"/>
    <property type="match status" value="1"/>
</dbReference>
<dbReference type="InterPro" id="IPR038973">
    <property type="entry name" value="MutL/Mlh/Pms-like"/>
</dbReference>
<dbReference type="GO" id="GO:0016887">
    <property type="term" value="F:ATP hydrolysis activity"/>
    <property type="evidence" value="ECO:0007669"/>
    <property type="project" value="InterPro"/>
</dbReference>
<name>A0A926DU97_9FIRM</name>
<dbReference type="Pfam" id="PF08676">
    <property type="entry name" value="MutL_C"/>
    <property type="match status" value="1"/>
</dbReference>
<dbReference type="SUPFAM" id="SSF55874">
    <property type="entry name" value="ATPase domain of HSP90 chaperone/DNA topoisomerase II/histidine kinase"/>
    <property type="match status" value="1"/>
</dbReference>
<dbReference type="Gene3D" id="3.30.1540.20">
    <property type="entry name" value="MutL, C-terminal domain, dimerisation subdomain"/>
    <property type="match status" value="1"/>
</dbReference>
<feature type="domain" description="DNA mismatch repair protein S5" evidence="6">
    <location>
        <begin position="209"/>
        <end position="327"/>
    </location>
</feature>
<dbReference type="PANTHER" id="PTHR10073:SF12">
    <property type="entry name" value="DNA MISMATCH REPAIR PROTEIN MLH1"/>
    <property type="match status" value="1"/>
</dbReference>
<feature type="domain" description="MutL C-terminal dimerisation" evidence="5">
    <location>
        <begin position="465"/>
        <end position="605"/>
    </location>
</feature>
<comment type="similarity">
    <text evidence="1 4">Belongs to the DNA mismatch repair MutL/HexB family.</text>
</comment>
<dbReference type="GO" id="GO:0004519">
    <property type="term" value="F:endonuclease activity"/>
    <property type="evidence" value="ECO:0007669"/>
    <property type="project" value="UniProtKB-KW"/>
</dbReference>
<keyword evidence="8" id="KW-1185">Reference proteome</keyword>
<dbReference type="GO" id="GO:0006298">
    <property type="term" value="P:mismatch repair"/>
    <property type="evidence" value="ECO:0007669"/>
    <property type="project" value="UniProtKB-UniRule"/>
</dbReference>
<dbReference type="InterPro" id="IPR036890">
    <property type="entry name" value="HATPase_C_sf"/>
</dbReference>
<reference evidence="7" key="1">
    <citation type="submission" date="2020-08" db="EMBL/GenBank/DDBJ databases">
        <title>Genome public.</title>
        <authorList>
            <person name="Liu C."/>
            <person name="Sun Q."/>
        </authorList>
    </citation>
    <scope>NUCLEOTIDE SEQUENCE</scope>
    <source>
        <strain evidence="7">NSJ-31</strain>
    </source>
</reference>
<organism evidence="7 8">
    <name type="scientific">Ligaoa zhengdingensis</name>
    <dbReference type="NCBI Taxonomy" id="2763658"/>
    <lineage>
        <taxon>Bacteria</taxon>
        <taxon>Bacillati</taxon>
        <taxon>Bacillota</taxon>
        <taxon>Clostridia</taxon>
        <taxon>Eubacteriales</taxon>
        <taxon>Oscillospiraceae</taxon>
        <taxon>Ligaoa</taxon>
    </lineage>
</organism>
<gene>
    <name evidence="4 7" type="primary">mutL</name>
    <name evidence="7" type="ORF">H8711_00395</name>
</gene>
<dbReference type="InterPro" id="IPR020667">
    <property type="entry name" value="DNA_mismatch_repair_MutL"/>
</dbReference>
<dbReference type="InterPro" id="IPR020568">
    <property type="entry name" value="Ribosomal_Su5_D2-typ_SF"/>
</dbReference>
<dbReference type="Gene3D" id="3.30.565.10">
    <property type="entry name" value="Histidine kinase-like ATPase, C-terminal domain"/>
    <property type="match status" value="1"/>
</dbReference>
<dbReference type="InterPro" id="IPR037198">
    <property type="entry name" value="MutL_C_sf"/>
</dbReference>